<comment type="caution">
    <text evidence="2">The sequence shown here is derived from an EMBL/GenBank/DDBJ whole genome shotgun (WGS) entry which is preliminary data.</text>
</comment>
<feature type="chain" id="PRO_5009532859" evidence="1">
    <location>
        <begin position="22"/>
        <end position="366"/>
    </location>
</feature>
<accession>A0A1F7TMQ7</accession>
<protein>
    <submittedName>
        <fullName evidence="2">Uncharacterized protein</fullName>
    </submittedName>
</protein>
<name>A0A1F7TMQ7_9BACT</name>
<reference evidence="2 3" key="1">
    <citation type="journal article" date="2016" name="Nat. Commun.">
        <title>Thousands of microbial genomes shed light on interconnected biogeochemical processes in an aquifer system.</title>
        <authorList>
            <person name="Anantharaman K."/>
            <person name="Brown C.T."/>
            <person name="Hug L.A."/>
            <person name="Sharon I."/>
            <person name="Castelle C.J."/>
            <person name="Probst A.J."/>
            <person name="Thomas B.C."/>
            <person name="Singh A."/>
            <person name="Wilkins M.J."/>
            <person name="Karaoz U."/>
            <person name="Brodie E.L."/>
            <person name="Williams K.H."/>
            <person name="Hubbard S.S."/>
            <person name="Banfield J.F."/>
        </authorList>
    </citation>
    <scope>NUCLEOTIDE SEQUENCE [LARGE SCALE GENOMIC DNA]</scope>
</reference>
<evidence type="ECO:0000313" key="2">
    <source>
        <dbReference type="EMBL" id="OGL67283.1"/>
    </source>
</evidence>
<dbReference type="EMBL" id="MGDT01000002">
    <property type="protein sequence ID" value="OGL67283.1"/>
    <property type="molecule type" value="Genomic_DNA"/>
</dbReference>
<evidence type="ECO:0000256" key="1">
    <source>
        <dbReference type="SAM" id="SignalP"/>
    </source>
</evidence>
<evidence type="ECO:0000313" key="3">
    <source>
        <dbReference type="Proteomes" id="UP000177885"/>
    </source>
</evidence>
<keyword evidence="1" id="KW-0732">Signal</keyword>
<proteinExistence type="predicted"/>
<organism evidence="2 3">
    <name type="scientific">Candidatus Uhrbacteria bacterium RIFCSPHIGHO2_01_FULL_63_20</name>
    <dbReference type="NCBI Taxonomy" id="1802385"/>
    <lineage>
        <taxon>Bacteria</taxon>
        <taxon>Candidatus Uhriibacteriota</taxon>
    </lineage>
</organism>
<dbReference type="AlphaFoldDB" id="A0A1F7TMQ7"/>
<sequence length="366" mass="39625">MKRLLPFLASAIAFVPLAASAVNGDAYADAVYQASNHLYRPLNALGAPDQVYADFFDQDASVILDMGAGEEGTGDLTVSYVLLDFGAGYRVEFLDVSFSKLQESRGAVPLSQSAFVVDYASSTPYRYVSVTSTEDEQWRLDAIEAETVSLPPPTEEPSLEPTEEGVPRGLLVKLPDDGNPATDMDSAVYVIGGDGKRHAFPSLQVYRSWYADFSEVAYIDAEHLASYPLGGNVTVRPGTYLVKLTTDPKVYAVEPGGVLRWVPSEAVAVALHGPEWSKRVIDVADVFFGNYQPGPDLNDLAHPDGTIGFLPSGQVVYVENATSHAIASMSAFRFRQEFVVAISQALADLYVDGGTLEEDPDIKFPY</sequence>
<feature type="signal peptide" evidence="1">
    <location>
        <begin position="1"/>
        <end position="21"/>
    </location>
</feature>
<dbReference type="STRING" id="1802385.A2856_01160"/>
<dbReference type="Proteomes" id="UP000177885">
    <property type="component" value="Unassembled WGS sequence"/>
</dbReference>
<gene>
    <name evidence="2" type="ORF">A2856_01160</name>
</gene>